<accession>A0A150PR91</accession>
<evidence type="ECO:0000259" key="1">
    <source>
        <dbReference type="Pfam" id="PF18546"/>
    </source>
</evidence>
<dbReference type="Pfam" id="PF18546">
    <property type="entry name" value="MetOD1"/>
    <property type="match status" value="1"/>
</dbReference>
<comment type="caution">
    <text evidence="2">The sequence shown here is derived from an EMBL/GenBank/DDBJ whole genome shotgun (WGS) entry which is preliminary data.</text>
</comment>
<dbReference type="AlphaFoldDB" id="A0A150PR91"/>
<name>A0A150PR91_SORCE</name>
<sequence>MSSAAEAVRRLPVQLDRDRFLRQLLRELAGTLQEVVGLEQASGFVSIVGQKIGERINEEYRSGLQVPRLTREQVTQVLVDLKRRIQGDFFVIEESDDRLVLGNRACPFGDMVRDRQALCMMTSNVFGLITAENLGYARVVIEESIAQGHAGCRVVVHLAPSPDDGAPAGQEYFKA</sequence>
<feature type="domain" description="Metanogen output" evidence="1">
    <location>
        <begin position="25"/>
        <end position="156"/>
    </location>
</feature>
<dbReference type="InterPro" id="IPR041359">
    <property type="entry name" value="MetOD1"/>
</dbReference>
<proteinExistence type="predicted"/>
<evidence type="ECO:0000313" key="3">
    <source>
        <dbReference type="Proteomes" id="UP000075420"/>
    </source>
</evidence>
<reference evidence="2 3" key="1">
    <citation type="submission" date="2014-02" db="EMBL/GenBank/DDBJ databases">
        <title>The small core and large imbalanced accessory genome model reveals a collaborative survival strategy of Sorangium cellulosum strains in nature.</title>
        <authorList>
            <person name="Han K."/>
            <person name="Peng R."/>
            <person name="Blom J."/>
            <person name="Li Y.-Z."/>
        </authorList>
    </citation>
    <scope>NUCLEOTIDE SEQUENCE [LARGE SCALE GENOMIC DNA]</scope>
    <source>
        <strain evidence="2 3">So0157-25</strain>
    </source>
</reference>
<organism evidence="2 3">
    <name type="scientific">Sorangium cellulosum</name>
    <name type="common">Polyangium cellulosum</name>
    <dbReference type="NCBI Taxonomy" id="56"/>
    <lineage>
        <taxon>Bacteria</taxon>
        <taxon>Pseudomonadati</taxon>
        <taxon>Myxococcota</taxon>
        <taxon>Polyangia</taxon>
        <taxon>Polyangiales</taxon>
        <taxon>Polyangiaceae</taxon>
        <taxon>Sorangium</taxon>
    </lineage>
</organism>
<protein>
    <submittedName>
        <fullName evidence="2">Transcriptional regulator</fullName>
    </submittedName>
</protein>
<dbReference type="Proteomes" id="UP000075420">
    <property type="component" value="Unassembled WGS sequence"/>
</dbReference>
<dbReference type="EMBL" id="JELY01000744">
    <property type="protein sequence ID" value="KYF58287.1"/>
    <property type="molecule type" value="Genomic_DNA"/>
</dbReference>
<evidence type="ECO:0000313" key="2">
    <source>
        <dbReference type="EMBL" id="KYF58287.1"/>
    </source>
</evidence>
<gene>
    <name evidence="2" type="ORF">BE08_33720</name>
</gene>